<name>A0AAP5UZ47_9BURK</name>
<evidence type="ECO:0000259" key="9">
    <source>
        <dbReference type="PROSITE" id="PS51296"/>
    </source>
</evidence>
<keyword evidence="4 10" id="KW-0223">Dioxygenase</keyword>
<dbReference type="EMBL" id="JANSLM010000028">
    <property type="protein sequence ID" value="MDT8843716.1"/>
    <property type="molecule type" value="Genomic_DNA"/>
</dbReference>
<feature type="domain" description="Rieske" evidence="9">
    <location>
        <begin position="53"/>
        <end position="163"/>
    </location>
</feature>
<gene>
    <name evidence="10" type="ORF">ParKJ_40655</name>
</gene>
<accession>A0AAP5UZ47</accession>
<keyword evidence="2" id="KW-0001">2Fe-2S</keyword>
<dbReference type="Pfam" id="PF00355">
    <property type="entry name" value="Rieske"/>
    <property type="match status" value="1"/>
</dbReference>
<dbReference type="GO" id="GO:0005506">
    <property type="term" value="F:iron ion binding"/>
    <property type="evidence" value="ECO:0007669"/>
    <property type="project" value="InterPro"/>
</dbReference>
<dbReference type="PANTHER" id="PTHR43756:SF1">
    <property type="entry name" value="3-PHENYLPROPIONATE_CINNAMIC ACID DIOXYGENASE SUBUNIT ALPHA"/>
    <property type="match status" value="1"/>
</dbReference>
<evidence type="ECO:0000256" key="7">
    <source>
        <dbReference type="ARBA" id="ARBA00023014"/>
    </source>
</evidence>
<evidence type="ECO:0000256" key="4">
    <source>
        <dbReference type="ARBA" id="ARBA00022964"/>
    </source>
</evidence>
<dbReference type="PRINTS" id="PR00090">
    <property type="entry name" value="RNGDIOXGNASE"/>
</dbReference>
<dbReference type="GO" id="GO:0051213">
    <property type="term" value="F:dioxygenase activity"/>
    <property type="evidence" value="ECO:0007669"/>
    <property type="project" value="UniProtKB-KW"/>
</dbReference>
<proteinExistence type="inferred from homology"/>
<dbReference type="SUPFAM" id="SSF55961">
    <property type="entry name" value="Bet v1-like"/>
    <property type="match status" value="1"/>
</dbReference>
<sequence length="455" mass="51430">MGASGMLAGLLSDLENDVIVGGPGDAQMGKRSIYTDPLIYQLEMEHLFEGCWVYAAHESQLSKPHDYLTISVGRQPVVLTRDEKDQIRAFLNVCSHRGSRVVRARKGNQRVHTCMFHGWCYNSAGELINISDEEDGAYPAQFDCTERGLIPVRCESYRGFYWVSLNPKVQLLSDYLNGVKLFIDLMVDQSPTGELEVLPGETAYTYAGNWKLQGENGLDGYHVKSTHGNYIMTVGRRARGLSANDTKTLELASFFKGGESGFFAFEQGHGLIYGPYPNYSDRPNFEFRDQYLEHYGKVRTQWMTERMRNLLIMPNVLLMDQMSTQIRVFRPLAVDRTEVTTYCIAPKGESAQARERRLRQYEDFFNASGMATPDDLAEFRNCQIGFEAKGAAYSDLSRGQQRWQTGSHALGQELGVQARMSSTNIGDEGLYVSIIEEWARRMRNIVADRLNGGEQ</sequence>
<keyword evidence="5" id="KW-0560">Oxidoreductase</keyword>
<dbReference type="InterPro" id="IPR015881">
    <property type="entry name" value="ARHD_Rieske_2Fe_2S"/>
</dbReference>
<organism evidence="10 11">
    <name type="scientific">Paraburkholderia fungorum</name>
    <dbReference type="NCBI Taxonomy" id="134537"/>
    <lineage>
        <taxon>Bacteria</taxon>
        <taxon>Pseudomonadati</taxon>
        <taxon>Pseudomonadota</taxon>
        <taxon>Betaproteobacteria</taxon>
        <taxon>Burkholderiales</taxon>
        <taxon>Burkholderiaceae</taxon>
        <taxon>Paraburkholderia</taxon>
    </lineage>
</organism>
<keyword evidence="6" id="KW-0408">Iron</keyword>
<comment type="similarity">
    <text evidence="1">Belongs to the bacterial ring-hydroxylating dioxygenase alpha subunit family.</text>
</comment>
<comment type="caution">
    <text evidence="10">The sequence shown here is derived from an EMBL/GenBank/DDBJ whole genome shotgun (WGS) entry which is preliminary data.</text>
</comment>
<evidence type="ECO:0000256" key="6">
    <source>
        <dbReference type="ARBA" id="ARBA00023004"/>
    </source>
</evidence>
<dbReference type="PROSITE" id="PS51296">
    <property type="entry name" value="RIESKE"/>
    <property type="match status" value="1"/>
</dbReference>
<keyword evidence="7" id="KW-0411">Iron-sulfur</keyword>
<dbReference type="PROSITE" id="PS00570">
    <property type="entry name" value="RING_HYDROXYL_ALPHA"/>
    <property type="match status" value="1"/>
</dbReference>
<dbReference type="InterPro" id="IPR015879">
    <property type="entry name" value="Ring_hydroxy_dOase_asu_C_dom"/>
</dbReference>
<evidence type="ECO:0000256" key="5">
    <source>
        <dbReference type="ARBA" id="ARBA00023002"/>
    </source>
</evidence>
<evidence type="ECO:0000256" key="1">
    <source>
        <dbReference type="ARBA" id="ARBA00008751"/>
    </source>
</evidence>
<evidence type="ECO:0000256" key="8">
    <source>
        <dbReference type="ARBA" id="ARBA00023027"/>
    </source>
</evidence>
<keyword evidence="8" id="KW-0520">NAD</keyword>
<dbReference type="Pfam" id="PF00848">
    <property type="entry name" value="Ring_hydroxyl_A"/>
    <property type="match status" value="1"/>
</dbReference>
<dbReference type="AlphaFoldDB" id="A0AAP5UZ47"/>
<dbReference type="SUPFAM" id="SSF50022">
    <property type="entry name" value="ISP domain"/>
    <property type="match status" value="1"/>
</dbReference>
<dbReference type="CDD" id="cd08879">
    <property type="entry name" value="RHO_alpha_C_AntDO-like"/>
    <property type="match status" value="1"/>
</dbReference>
<dbReference type="InterPro" id="IPR036922">
    <property type="entry name" value="Rieske_2Fe-2S_sf"/>
</dbReference>
<reference evidence="10" key="1">
    <citation type="submission" date="2022-08" db="EMBL/GenBank/DDBJ databases">
        <authorList>
            <person name="Kim S.-J."/>
        </authorList>
    </citation>
    <scope>NUCLEOTIDE SEQUENCE</scope>
    <source>
        <strain evidence="10">KJ</strain>
    </source>
</reference>
<dbReference type="InterPro" id="IPR017941">
    <property type="entry name" value="Rieske_2Fe-2S"/>
</dbReference>
<evidence type="ECO:0000256" key="3">
    <source>
        <dbReference type="ARBA" id="ARBA00022723"/>
    </source>
</evidence>
<dbReference type="Gene3D" id="2.102.10.10">
    <property type="entry name" value="Rieske [2Fe-2S] iron-sulphur domain"/>
    <property type="match status" value="1"/>
</dbReference>
<dbReference type="InterPro" id="IPR001663">
    <property type="entry name" value="Rng_hydr_dOase-A"/>
</dbReference>
<dbReference type="CDD" id="cd03469">
    <property type="entry name" value="Rieske_RO_Alpha_N"/>
    <property type="match status" value="1"/>
</dbReference>
<dbReference type="Proteomes" id="UP001246473">
    <property type="component" value="Unassembled WGS sequence"/>
</dbReference>
<evidence type="ECO:0000313" key="10">
    <source>
        <dbReference type="EMBL" id="MDT8843716.1"/>
    </source>
</evidence>
<keyword evidence="3" id="KW-0479">Metal-binding</keyword>
<dbReference type="GO" id="GO:0051537">
    <property type="term" value="F:2 iron, 2 sulfur cluster binding"/>
    <property type="evidence" value="ECO:0007669"/>
    <property type="project" value="UniProtKB-KW"/>
</dbReference>
<protein>
    <submittedName>
        <fullName evidence="10">Aromatic ring-hydroxylating dioxygenase subunit alpha</fullName>
    </submittedName>
</protein>
<evidence type="ECO:0000313" key="11">
    <source>
        <dbReference type="Proteomes" id="UP001246473"/>
    </source>
</evidence>
<dbReference type="PANTHER" id="PTHR43756">
    <property type="entry name" value="CHOLINE MONOOXYGENASE, CHLOROPLASTIC"/>
    <property type="match status" value="1"/>
</dbReference>
<dbReference type="Gene3D" id="3.90.380.10">
    <property type="entry name" value="Naphthalene 1,2-dioxygenase Alpha Subunit, Chain A, domain 1"/>
    <property type="match status" value="1"/>
</dbReference>
<dbReference type="RefSeq" id="WP_278498031.1">
    <property type="nucleotide sequence ID" value="NZ_JANSLM010000028.1"/>
</dbReference>
<evidence type="ECO:0000256" key="2">
    <source>
        <dbReference type="ARBA" id="ARBA00022714"/>
    </source>
</evidence>